<feature type="transmembrane region" description="Helical" evidence="5">
    <location>
        <begin position="12"/>
        <end position="33"/>
    </location>
</feature>
<feature type="transmembrane region" description="Helical" evidence="5">
    <location>
        <begin position="101"/>
        <end position="119"/>
    </location>
</feature>
<evidence type="ECO:0000256" key="4">
    <source>
        <dbReference type="ARBA" id="ARBA00023136"/>
    </source>
</evidence>
<keyword evidence="3 5" id="KW-1133">Transmembrane helix</keyword>
<comment type="caution">
    <text evidence="7">The sequence shown here is derived from an EMBL/GenBank/DDBJ whole genome shotgun (WGS) entry which is preliminary data.</text>
</comment>
<dbReference type="InterPro" id="IPR037185">
    <property type="entry name" value="EmrE-like"/>
</dbReference>
<dbReference type="EMBL" id="RXGA01000002">
    <property type="protein sequence ID" value="RWX73650.1"/>
    <property type="molecule type" value="Genomic_DNA"/>
</dbReference>
<feature type="transmembrane region" description="Helical" evidence="5">
    <location>
        <begin position="217"/>
        <end position="237"/>
    </location>
</feature>
<dbReference type="InterPro" id="IPR050638">
    <property type="entry name" value="AA-Vitamin_Transporters"/>
</dbReference>
<feature type="transmembrane region" description="Helical" evidence="5">
    <location>
        <begin position="39"/>
        <end position="59"/>
    </location>
</feature>
<feature type="domain" description="EamA" evidence="6">
    <location>
        <begin position="10"/>
        <end position="141"/>
    </location>
</feature>
<comment type="subcellular location">
    <subcellularLocation>
        <location evidence="1">Membrane</location>
        <topology evidence="1">Multi-pass membrane protein</topology>
    </subcellularLocation>
</comment>
<evidence type="ECO:0000256" key="1">
    <source>
        <dbReference type="ARBA" id="ARBA00004141"/>
    </source>
</evidence>
<feature type="transmembrane region" description="Helical" evidence="5">
    <location>
        <begin position="154"/>
        <end position="172"/>
    </location>
</feature>
<reference evidence="7 8" key="1">
    <citation type="submission" date="2018-12" db="EMBL/GenBank/DDBJ databases">
        <title>The complete genome of the methanogenic archaea of the candidate phylum Verstraetearchaeota, obtained from the metagenome of underground thermal water.</title>
        <authorList>
            <person name="Kadnikov V.V."/>
            <person name="Mardanov A.V."/>
            <person name="Beletsky A.V."/>
            <person name="Karnachuk O.V."/>
            <person name="Ravin N.V."/>
        </authorList>
    </citation>
    <scope>NUCLEOTIDE SEQUENCE [LARGE SCALE GENOMIC DNA]</scope>
    <source>
        <strain evidence="7">Ch88</strain>
    </source>
</reference>
<feature type="transmembrane region" description="Helical" evidence="5">
    <location>
        <begin position="128"/>
        <end position="148"/>
    </location>
</feature>
<evidence type="ECO:0000313" key="7">
    <source>
        <dbReference type="EMBL" id="RWX73650.1"/>
    </source>
</evidence>
<proteinExistence type="predicted"/>
<evidence type="ECO:0000256" key="5">
    <source>
        <dbReference type="SAM" id="Phobius"/>
    </source>
</evidence>
<evidence type="ECO:0000256" key="2">
    <source>
        <dbReference type="ARBA" id="ARBA00022692"/>
    </source>
</evidence>
<feature type="transmembrane region" description="Helical" evidence="5">
    <location>
        <begin position="71"/>
        <end position="89"/>
    </location>
</feature>
<evidence type="ECO:0000259" key="6">
    <source>
        <dbReference type="Pfam" id="PF00892"/>
    </source>
</evidence>
<feature type="transmembrane region" description="Helical" evidence="5">
    <location>
        <begin position="244"/>
        <end position="265"/>
    </location>
</feature>
<dbReference type="PANTHER" id="PTHR32322">
    <property type="entry name" value="INNER MEMBRANE TRANSPORTER"/>
    <property type="match status" value="1"/>
</dbReference>
<organism evidence="7 8">
    <name type="scientific">Methanosuratincola subterraneus</name>
    <dbReference type="NCBI Taxonomy" id="2593994"/>
    <lineage>
        <taxon>Archaea</taxon>
        <taxon>Thermoproteota</taxon>
        <taxon>Methanosuratincolia</taxon>
        <taxon>Candidatus Methanomethylicales</taxon>
        <taxon>Candidatus Methanomethylicaceae</taxon>
        <taxon>Candidatus Methanosuratincola (ex Vanwonterghem et al. 2016)</taxon>
    </lineage>
</organism>
<dbReference type="Pfam" id="PF00892">
    <property type="entry name" value="EamA"/>
    <property type="match status" value="2"/>
</dbReference>
<sequence>MPSPLNEKQKAIASLFISTLIWGISFPMIKVALYDVDPLLFVCVRFILASLLVIAYLLFTRRPVRRLLRGRVLWILGITNGVGFAMETYGMSFTTASKASLLVNVNVVFMAIFSSLLLGERLNTRGKLGILVGLLGVFLTTTGGDLSVLSSGSAIGDAIIFAGGIIWAYSMIYNKKAATQEGLTPMEVTESMILTSTVALLPFLPFSSFKFELNPLSISAMVYVALLCTIVAFFLFYKALQKLTVVNSGMVMLFEIVIAIGVSFLFLGETLLPVGVFGGVLIAIGILLVS</sequence>
<keyword evidence="4 5" id="KW-0472">Membrane</keyword>
<name>A0A444L7Y1_METS7</name>
<dbReference type="GO" id="GO:0016020">
    <property type="term" value="C:membrane"/>
    <property type="evidence" value="ECO:0007669"/>
    <property type="project" value="UniProtKB-SubCell"/>
</dbReference>
<dbReference type="PANTHER" id="PTHR32322:SF2">
    <property type="entry name" value="EAMA DOMAIN-CONTAINING PROTEIN"/>
    <property type="match status" value="1"/>
</dbReference>
<dbReference type="AlphaFoldDB" id="A0A444L7Y1"/>
<evidence type="ECO:0000256" key="3">
    <source>
        <dbReference type="ARBA" id="ARBA00022989"/>
    </source>
</evidence>
<protein>
    <recommendedName>
        <fullName evidence="6">EamA domain-containing protein</fullName>
    </recommendedName>
</protein>
<feature type="domain" description="EamA" evidence="6">
    <location>
        <begin position="155"/>
        <end position="290"/>
    </location>
</feature>
<dbReference type="Proteomes" id="UP000288215">
    <property type="component" value="Unassembled WGS sequence"/>
</dbReference>
<dbReference type="InterPro" id="IPR000620">
    <property type="entry name" value="EamA_dom"/>
</dbReference>
<keyword evidence="2 5" id="KW-0812">Transmembrane</keyword>
<feature type="transmembrane region" description="Helical" evidence="5">
    <location>
        <begin position="193"/>
        <end position="211"/>
    </location>
</feature>
<accession>A0A444L7Y1</accession>
<gene>
    <name evidence="7" type="ORF">Metus_0429</name>
</gene>
<evidence type="ECO:0000313" key="8">
    <source>
        <dbReference type="Proteomes" id="UP000288215"/>
    </source>
</evidence>
<dbReference type="SUPFAM" id="SSF103481">
    <property type="entry name" value="Multidrug resistance efflux transporter EmrE"/>
    <property type="match status" value="2"/>
</dbReference>
<feature type="transmembrane region" description="Helical" evidence="5">
    <location>
        <begin position="271"/>
        <end position="289"/>
    </location>
</feature>